<keyword evidence="1" id="KW-1133">Transmembrane helix</keyword>
<reference evidence="2 3" key="1">
    <citation type="submission" date="2019-06" db="EMBL/GenBank/DDBJ databases">
        <title>Saccharibacillus brassicae sp. nov., an endophytic bacterium isolated from Chinese cabbage seeds (Brassica pekinensis).</title>
        <authorList>
            <person name="Jiang L."/>
            <person name="Lee J."/>
            <person name="Kim S.W."/>
        </authorList>
    </citation>
    <scope>NUCLEOTIDE SEQUENCE [LARGE SCALE GENOMIC DNA]</scope>
    <source>
        <strain evidence="3">KCTC 43072 / ATSA2</strain>
    </source>
</reference>
<evidence type="ECO:0000256" key="1">
    <source>
        <dbReference type="SAM" id="Phobius"/>
    </source>
</evidence>
<keyword evidence="3" id="KW-1185">Reference proteome</keyword>
<keyword evidence="1" id="KW-0472">Membrane</keyword>
<dbReference type="EMBL" id="CP041217">
    <property type="protein sequence ID" value="QDH22188.1"/>
    <property type="molecule type" value="Genomic_DNA"/>
</dbReference>
<dbReference type="KEGG" id="saca:FFV09_15850"/>
<evidence type="ECO:0000313" key="2">
    <source>
        <dbReference type="EMBL" id="QDH22188.1"/>
    </source>
</evidence>
<dbReference type="OrthoDB" id="2660813at2"/>
<feature type="transmembrane region" description="Helical" evidence="1">
    <location>
        <begin position="20"/>
        <end position="41"/>
    </location>
</feature>
<protein>
    <submittedName>
        <fullName evidence="2">Uncharacterized protein</fullName>
    </submittedName>
</protein>
<keyword evidence="1" id="KW-0812">Transmembrane</keyword>
<dbReference type="Proteomes" id="UP000316968">
    <property type="component" value="Chromosome"/>
</dbReference>
<proteinExistence type="predicted"/>
<gene>
    <name evidence="2" type="ORF">FFV09_15850</name>
</gene>
<sequence>MNRTTNRERHPLSFKKTLILLLSVLLLGGALLAVFVLIPILRDFRPLVVTLHNESGAELTEIELRIDGQDDAKYAYPRPVPSGESRNIRPELEMQGAGELGLRAVGAGGEAYGGTICGYTESLSGAVTVTIGADGQMAVQGECR</sequence>
<dbReference type="RefSeq" id="WP_141448732.1">
    <property type="nucleotide sequence ID" value="NZ_CP041217.1"/>
</dbReference>
<name>A0A4Y6V071_SACBS</name>
<organism evidence="2 3">
    <name type="scientific">Saccharibacillus brassicae</name>
    <dbReference type="NCBI Taxonomy" id="2583377"/>
    <lineage>
        <taxon>Bacteria</taxon>
        <taxon>Bacillati</taxon>
        <taxon>Bacillota</taxon>
        <taxon>Bacilli</taxon>
        <taxon>Bacillales</taxon>
        <taxon>Paenibacillaceae</taxon>
        <taxon>Saccharibacillus</taxon>
    </lineage>
</organism>
<dbReference type="AlphaFoldDB" id="A0A4Y6V071"/>
<evidence type="ECO:0000313" key="3">
    <source>
        <dbReference type="Proteomes" id="UP000316968"/>
    </source>
</evidence>
<accession>A0A4Y6V071</accession>